<dbReference type="Proteomes" id="UP000290809">
    <property type="component" value="Unassembled WGS sequence"/>
</dbReference>
<accession>A0A430QSR5</accession>
<proteinExistence type="predicted"/>
<dbReference type="STRING" id="6184.A0A430QSR5"/>
<keyword evidence="2" id="KW-0677">Repeat</keyword>
<dbReference type="EMBL" id="QMKO01001368">
    <property type="protein sequence ID" value="RTG90750.1"/>
    <property type="molecule type" value="Genomic_DNA"/>
</dbReference>
<organism evidence="3 4">
    <name type="scientific">Schistosoma bovis</name>
    <name type="common">Blood fluke</name>
    <dbReference type="NCBI Taxonomy" id="6184"/>
    <lineage>
        <taxon>Eukaryota</taxon>
        <taxon>Metazoa</taxon>
        <taxon>Spiralia</taxon>
        <taxon>Lophotrochozoa</taxon>
        <taxon>Platyhelminthes</taxon>
        <taxon>Trematoda</taxon>
        <taxon>Digenea</taxon>
        <taxon>Strigeidida</taxon>
        <taxon>Schistosomatoidea</taxon>
        <taxon>Schistosomatidae</taxon>
        <taxon>Schistosoma</taxon>
    </lineage>
</organism>
<dbReference type="AlphaFoldDB" id="A0A430QSR5"/>
<feature type="non-terminal residue" evidence="3">
    <location>
        <position position="1"/>
    </location>
</feature>
<keyword evidence="1" id="KW-0853">WD repeat</keyword>
<dbReference type="GO" id="GO:0000159">
    <property type="term" value="C:protein phosphatase type 2A complex"/>
    <property type="evidence" value="ECO:0007669"/>
    <property type="project" value="InterPro"/>
</dbReference>
<reference evidence="3 4" key="1">
    <citation type="journal article" date="2019" name="PLoS Pathog.">
        <title>Genome sequence of the bovine parasite Schistosoma bovis Tanzania.</title>
        <authorList>
            <person name="Oey H."/>
            <person name="Zakrzewski M."/>
            <person name="Gobert G."/>
            <person name="Gravermann K."/>
            <person name="Stoye J."/>
            <person name="Jones M."/>
            <person name="Mcmanus D."/>
            <person name="Krause L."/>
        </authorList>
    </citation>
    <scope>NUCLEOTIDE SEQUENCE [LARGE SCALE GENOMIC DNA]</scope>
    <source>
        <strain evidence="3 4">TAN1997</strain>
    </source>
</reference>
<evidence type="ECO:0000256" key="1">
    <source>
        <dbReference type="ARBA" id="ARBA00022574"/>
    </source>
</evidence>
<dbReference type="InterPro" id="IPR000009">
    <property type="entry name" value="PP2A_PR55"/>
</dbReference>
<keyword evidence="4" id="KW-1185">Reference proteome</keyword>
<sequence>STNTTDNDDNLMLNDKNNSSVSLNKIYQKTDLRVPYYEDIDPVMDAHPKRIFANAHTYLINSLSVNSDQETFLSADI</sequence>
<comment type="caution">
    <text evidence="3">The sequence shown here is derived from an EMBL/GenBank/DDBJ whole genome shotgun (WGS) entry which is preliminary data.</text>
</comment>
<gene>
    <name evidence="3" type="ORF">DC041_0004151</name>
</gene>
<dbReference type="PANTHER" id="PTHR11871">
    <property type="entry name" value="PROTEIN PHOSPHATASE PP2A REGULATORY SUBUNIT B"/>
    <property type="match status" value="1"/>
</dbReference>
<dbReference type="GO" id="GO:0019888">
    <property type="term" value="F:protein phosphatase regulator activity"/>
    <property type="evidence" value="ECO:0007669"/>
    <property type="project" value="InterPro"/>
</dbReference>
<evidence type="ECO:0000313" key="3">
    <source>
        <dbReference type="EMBL" id="RTG90750.1"/>
    </source>
</evidence>
<name>A0A430QSR5_SCHBO</name>
<protein>
    <submittedName>
        <fullName evidence="3">Uncharacterized protein</fullName>
    </submittedName>
</protein>
<evidence type="ECO:0000313" key="4">
    <source>
        <dbReference type="Proteomes" id="UP000290809"/>
    </source>
</evidence>
<evidence type="ECO:0000256" key="2">
    <source>
        <dbReference type="ARBA" id="ARBA00022737"/>
    </source>
</evidence>